<sequence>MNILLHVHACKRGQCLPLLPVAATDTDFCRSHGLMTPEPWAMPHLRVGTCFCGACGTALLKVTGRAWMPLPPNTANPGGNGEEPWQASHAVQCLLLTALTDLPEGPLEVTARKTGYSLAWITLSDKGARGQRLDLSGPAIAEMVGSAMPLSHSQGFLLPDEAAQLRALLTELALSQGFDLICTTGGTGLSARDITPQTTAALLDTPLPGFTQAMLAASLAKTPHAVISRAAAGALGQSIIINLPGSRKAVVENLAAVLPALPHALAKLQGDPADCGG</sequence>
<name>A0A212J9U4_9BACT</name>
<protein>
    <submittedName>
        <fullName evidence="4">Molybdenum cofactor synthesis domain protein</fullName>
    </submittedName>
</protein>
<gene>
    <name evidence="4" type="ORF">KM92DES2_10762</name>
</gene>
<evidence type="ECO:0000313" key="4">
    <source>
        <dbReference type="EMBL" id="SBV96202.1"/>
    </source>
</evidence>
<dbReference type="InterPro" id="IPR036425">
    <property type="entry name" value="MoaB/Mog-like_dom_sf"/>
</dbReference>
<proteinExistence type="predicted"/>
<evidence type="ECO:0000256" key="2">
    <source>
        <dbReference type="ARBA" id="ARBA00023150"/>
    </source>
</evidence>
<dbReference type="Pfam" id="PF00994">
    <property type="entry name" value="MoCF_biosynth"/>
    <property type="match status" value="1"/>
</dbReference>
<dbReference type="InterPro" id="IPR001453">
    <property type="entry name" value="MoaB/Mog_dom"/>
</dbReference>
<evidence type="ECO:0000256" key="1">
    <source>
        <dbReference type="ARBA" id="ARBA00005046"/>
    </source>
</evidence>
<dbReference type="EMBL" id="FLUP01000001">
    <property type="protein sequence ID" value="SBV96202.1"/>
    <property type="molecule type" value="Genomic_DNA"/>
</dbReference>
<comment type="pathway">
    <text evidence="1">Cofactor biosynthesis; molybdopterin biosynthesis.</text>
</comment>
<dbReference type="InterPro" id="IPR051920">
    <property type="entry name" value="MPT_Adenylyltrnsfr/MoaC-Rel"/>
</dbReference>
<reference evidence="4" key="1">
    <citation type="submission" date="2016-04" db="EMBL/GenBank/DDBJ databases">
        <authorList>
            <person name="Evans L.H."/>
            <person name="Alamgir A."/>
            <person name="Owens N."/>
            <person name="Weber N.D."/>
            <person name="Virtaneva K."/>
            <person name="Barbian K."/>
            <person name="Babar A."/>
            <person name="Rosenke K."/>
        </authorList>
    </citation>
    <scope>NUCLEOTIDE SEQUENCE</scope>
    <source>
        <strain evidence="4">92-2</strain>
    </source>
</reference>
<dbReference type="GO" id="GO:0006777">
    <property type="term" value="P:Mo-molybdopterin cofactor biosynthetic process"/>
    <property type="evidence" value="ECO:0007669"/>
    <property type="project" value="UniProtKB-KW"/>
</dbReference>
<dbReference type="SMART" id="SM00852">
    <property type="entry name" value="MoCF_biosynth"/>
    <property type="match status" value="1"/>
</dbReference>
<dbReference type="CDD" id="cd00886">
    <property type="entry name" value="MogA_MoaB"/>
    <property type="match status" value="1"/>
</dbReference>
<dbReference type="AlphaFoldDB" id="A0A212J9U4"/>
<accession>A0A212J9U4</accession>
<dbReference type="PANTHER" id="PTHR43764:SF1">
    <property type="entry name" value="MOLYBDOPTERIN MOLYBDOTRANSFERASE"/>
    <property type="match status" value="1"/>
</dbReference>
<dbReference type="PANTHER" id="PTHR43764">
    <property type="entry name" value="MOLYBDENUM COFACTOR BIOSYNTHESIS"/>
    <property type="match status" value="1"/>
</dbReference>
<dbReference type="Gene3D" id="3.40.980.10">
    <property type="entry name" value="MoaB/Mog-like domain"/>
    <property type="match status" value="1"/>
</dbReference>
<keyword evidence="2" id="KW-0501">Molybdenum cofactor biosynthesis</keyword>
<organism evidence="4">
    <name type="scientific">uncultured Desulfovibrio sp</name>
    <dbReference type="NCBI Taxonomy" id="167968"/>
    <lineage>
        <taxon>Bacteria</taxon>
        <taxon>Pseudomonadati</taxon>
        <taxon>Thermodesulfobacteriota</taxon>
        <taxon>Desulfovibrionia</taxon>
        <taxon>Desulfovibrionales</taxon>
        <taxon>Desulfovibrionaceae</taxon>
        <taxon>Desulfovibrio</taxon>
        <taxon>environmental samples</taxon>
    </lineage>
</organism>
<dbReference type="SUPFAM" id="SSF53218">
    <property type="entry name" value="Molybdenum cofactor biosynthesis proteins"/>
    <property type="match status" value="1"/>
</dbReference>
<feature type="domain" description="MoaB/Mog" evidence="3">
    <location>
        <begin position="119"/>
        <end position="264"/>
    </location>
</feature>
<evidence type="ECO:0000259" key="3">
    <source>
        <dbReference type="SMART" id="SM00852"/>
    </source>
</evidence>
<dbReference type="RefSeq" id="WP_192113673.1">
    <property type="nucleotide sequence ID" value="NZ_CABUEN010000005.1"/>
</dbReference>